<evidence type="ECO:0000313" key="1">
    <source>
        <dbReference type="EMBL" id="KIO23921.1"/>
    </source>
</evidence>
<keyword evidence="2" id="KW-1185">Reference proteome</keyword>
<dbReference type="HOGENOM" id="CLU_832070_0_0_1"/>
<dbReference type="OrthoDB" id="5549158at2759"/>
<accession>A0A0C3QDY4</accession>
<dbReference type="AlphaFoldDB" id="A0A0C3QDY4"/>
<proteinExistence type="predicted"/>
<evidence type="ECO:0000313" key="2">
    <source>
        <dbReference type="Proteomes" id="UP000054248"/>
    </source>
</evidence>
<name>A0A0C3QDY4_9AGAM</name>
<organism evidence="1 2">
    <name type="scientific">Tulasnella calospora MUT 4182</name>
    <dbReference type="NCBI Taxonomy" id="1051891"/>
    <lineage>
        <taxon>Eukaryota</taxon>
        <taxon>Fungi</taxon>
        <taxon>Dikarya</taxon>
        <taxon>Basidiomycota</taxon>
        <taxon>Agaricomycotina</taxon>
        <taxon>Agaricomycetes</taxon>
        <taxon>Cantharellales</taxon>
        <taxon>Tulasnellaceae</taxon>
        <taxon>Tulasnella</taxon>
    </lineage>
</organism>
<dbReference type="STRING" id="1051891.A0A0C3QDY4"/>
<dbReference type="Proteomes" id="UP000054248">
    <property type="component" value="Unassembled WGS sequence"/>
</dbReference>
<gene>
    <name evidence="1" type="ORF">M407DRAFT_26623</name>
</gene>
<sequence>MAASLFSEALANKNTDVHALISGPVAYFFEPLFNWCLVGIVRGLADEALRKGHRAGLHLRVIQAIVTDASCPQVVWRICGRSILRMLDSKSVRVALELVPHDDVKAMVYGAIGITEPSETPSTSSNSGMASTLLQLCAKTYATRVPPSIAAFQFYPPQNKLEAVHSALLSCAKSSDLARTSRQLAIALFWLAQTSRSPPLIPYFINSYLPTNILPSIERALPTEQTNLANVTALLVGYTLLTSFRSERAVIDVKRVEGRSSFSMDVSHDDEHERRERELLKEAAASCPSVLLATQLAKRLKTYAAVGKPTGALIHKRLLAVPQFASNFPGFASA</sequence>
<reference evidence="2" key="2">
    <citation type="submission" date="2015-01" db="EMBL/GenBank/DDBJ databases">
        <title>Evolutionary Origins and Diversification of the Mycorrhizal Mutualists.</title>
        <authorList>
            <consortium name="DOE Joint Genome Institute"/>
            <consortium name="Mycorrhizal Genomics Consortium"/>
            <person name="Kohler A."/>
            <person name="Kuo A."/>
            <person name="Nagy L.G."/>
            <person name="Floudas D."/>
            <person name="Copeland A."/>
            <person name="Barry K.W."/>
            <person name="Cichocki N."/>
            <person name="Veneault-Fourrey C."/>
            <person name="LaButti K."/>
            <person name="Lindquist E.A."/>
            <person name="Lipzen A."/>
            <person name="Lundell T."/>
            <person name="Morin E."/>
            <person name="Murat C."/>
            <person name="Riley R."/>
            <person name="Ohm R."/>
            <person name="Sun H."/>
            <person name="Tunlid A."/>
            <person name="Henrissat B."/>
            <person name="Grigoriev I.V."/>
            <person name="Hibbett D.S."/>
            <person name="Martin F."/>
        </authorList>
    </citation>
    <scope>NUCLEOTIDE SEQUENCE [LARGE SCALE GENOMIC DNA]</scope>
    <source>
        <strain evidence="2">MUT 4182</strain>
    </source>
</reference>
<reference evidence="1 2" key="1">
    <citation type="submission" date="2014-04" db="EMBL/GenBank/DDBJ databases">
        <authorList>
            <consortium name="DOE Joint Genome Institute"/>
            <person name="Kuo A."/>
            <person name="Girlanda M."/>
            <person name="Perotto S."/>
            <person name="Kohler A."/>
            <person name="Nagy L.G."/>
            <person name="Floudas D."/>
            <person name="Copeland A."/>
            <person name="Barry K.W."/>
            <person name="Cichocki N."/>
            <person name="Veneault-Fourrey C."/>
            <person name="LaButti K."/>
            <person name="Lindquist E.A."/>
            <person name="Lipzen A."/>
            <person name="Lundell T."/>
            <person name="Morin E."/>
            <person name="Murat C."/>
            <person name="Sun H."/>
            <person name="Tunlid A."/>
            <person name="Henrissat B."/>
            <person name="Grigoriev I.V."/>
            <person name="Hibbett D.S."/>
            <person name="Martin F."/>
            <person name="Nordberg H.P."/>
            <person name="Cantor M.N."/>
            <person name="Hua S.X."/>
        </authorList>
    </citation>
    <scope>NUCLEOTIDE SEQUENCE [LARGE SCALE GENOMIC DNA]</scope>
    <source>
        <strain evidence="1 2">MUT 4182</strain>
    </source>
</reference>
<dbReference type="EMBL" id="KN823072">
    <property type="protein sequence ID" value="KIO23921.1"/>
    <property type="molecule type" value="Genomic_DNA"/>
</dbReference>
<protein>
    <submittedName>
        <fullName evidence="1">Uncharacterized protein</fullName>
    </submittedName>
</protein>